<evidence type="ECO:0000313" key="1">
    <source>
        <dbReference type="EMBL" id="KAH7960511.1"/>
    </source>
</evidence>
<reference evidence="1" key="1">
    <citation type="submission" date="2020-05" db="EMBL/GenBank/DDBJ databases">
        <title>Large-scale comparative analyses of tick genomes elucidate their genetic diversity and vector capacities.</title>
        <authorList>
            <person name="Jia N."/>
            <person name="Wang J."/>
            <person name="Shi W."/>
            <person name="Du L."/>
            <person name="Sun Y."/>
            <person name="Zhan W."/>
            <person name="Jiang J."/>
            <person name="Wang Q."/>
            <person name="Zhang B."/>
            <person name="Ji P."/>
            <person name="Sakyi L.B."/>
            <person name="Cui X."/>
            <person name="Yuan T."/>
            <person name="Jiang B."/>
            <person name="Yang W."/>
            <person name="Lam T.T.-Y."/>
            <person name="Chang Q."/>
            <person name="Ding S."/>
            <person name="Wang X."/>
            <person name="Zhu J."/>
            <person name="Ruan X."/>
            <person name="Zhao L."/>
            <person name="Wei J."/>
            <person name="Que T."/>
            <person name="Du C."/>
            <person name="Cheng J."/>
            <person name="Dai P."/>
            <person name="Han X."/>
            <person name="Huang E."/>
            <person name="Gao Y."/>
            <person name="Liu J."/>
            <person name="Shao H."/>
            <person name="Ye R."/>
            <person name="Li L."/>
            <person name="Wei W."/>
            <person name="Wang X."/>
            <person name="Wang C."/>
            <person name="Yang T."/>
            <person name="Huo Q."/>
            <person name="Li W."/>
            <person name="Guo W."/>
            <person name="Chen H."/>
            <person name="Zhou L."/>
            <person name="Ni X."/>
            <person name="Tian J."/>
            <person name="Zhou Y."/>
            <person name="Sheng Y."/>
            <person name="Liu T."/>
            <person name="Pan Y."/>
            <person name="Xia L."/>
            <person name="Li J."/>
            <person name="Zhao F."/>
            <person name="Cao W."/>
        </authorList>
    </citation>
    <scope>NUCLEOTIDE SEQUENCE</scope>
    <source>
        <strain evidence="1">Dsil-2018</strain>
    </source>
</reference>
<name>A0ACB8D835_DERSI</name>
<protein>
    <submittedName>
        <fullName evidence="1">Uncharacterized protein</fullName>
    </submittedName>
</protein>
<dbReference type="Proteomes" id="UP000821865">
    <property type="component" value="Chromosome 3"/>
</dbReference>
<organism evidence="1 2">
    <name type="scientific">Dermacentor silvarum</name>
    <name type="common">Tick</name>
    <dbReference type="NCBI Taxonomy" id="543639"/>
    <lineage>
        <taxon>Eukaryota</taxon>
        <taxon>Metazoa</taxon>
        <taxon>Ecdysozoa</taxon>
        <taxon>Arthropoda</taxon>
        <taxon>Chelicerata</taxon>
        <taxon>Arachnida</taxon>
        <taxon>Acari</taxon>
        <taxon>Parasitiformes</taxon>
        <taxon>Ixodida</taxon>
        <taxon>Ixodoidea</taxon>
        <taxon>Ixodidae</taxon>
        <taxon>Rhipicephalinae</taxon>
        <taxon>Dermacentor</taxon>
    </lineage>
</organism>
<sequence>MAGKEGTDEFSTHRRPEDKAPRRPFHRVVDGVPRCAWLDPDIFHEFRKFRPMPCDVITSTYPKSGTHWVQFLMQLILKGGEPVESYDEFTSHTHALEYMKHDDWKPTLPMRLFYSHLPLNKDTMGKEAKYVYIARNPWDICVSFHHMMAEVSVWQFQDATFEEFVDAFLETDLGYGSYFDHVSSGYNLKDEPNVLFITYEDLKSDTRGAVLRLARFLGERYYQALKENDELLEKILQWTKPEYMRRIIILDFGKNQNPVFKEMFERNTLSCSHGYEGDKSKYAMVRTANVGGWKEYFTTELLARMEKKIEDEGDNAAFIDLWKGIREEAIALAKTAT</sequence>
<keyword evidence="2" id="KW-1185">Reference proteome</keyword>
<dbReference type="EMBL" id="CM023472">
    <property type="protein sequence ID" value="KAH7960511.1"/>
    <property type="molecule type" value="Genomic_DNA"/>
</dbReference>
<gene>
    <name evidence="1" type="ORF">HPB49_020736</name>
</gene>
<accession>A0ACB8D835</accession>
<comment type="caution">
    <text evidence="1">The sequence shown here is derived from an EMBL/GenBank/DDBJ whole genome shotgun (WGS) entry which is preliminary data.</text>
</comment>
<evidence type="ECO:0000313" key="2">
    <source>
        <dbReference type="Proteomes" id="UP000821865"/>
    </source>
</evidence>
<proteinExistence type="predicted"/>